<dbReference type="Proteomes" id="UP000078284">
    <property type="component" value="Chromosome 3"/>
</dbReference>
<dbReference type="EMBL" id="LUHQ01000003">
    <property type="protein sequence ID" value="OAP03975.1"/>
    <property type="molecule type" value="Genomic_DNA"/>
</dbReference>
<comment type="caution">
    <text evidence="2">The sequence shown here is derived from an EMBL/GenBank/DDBJ whole genome shotgun (WGS) entry which is preliminary data.</text>
</comment>
<protein>
    <submittedName>
        <fullName evidence="2">Uncharacterized protein</fullName>
    </submittedName>
</protein>
<evidence type="ECO:0000313" key="2">
    <source>
        <dbReference type="EMBL" id="OAP03975.1"/>
    </source>
</evidence>
<accession>A0A178VF19</accession>
<proteinExistence type="predicted"/>
<sequence length="84" mass="8958">MERDFLGLGSKNSPITVKEETSESSRDSADFMACSGTGIVSLLLGAEHCPLLFSGDVEFGFGKTSVLFQSLVLNILSVGEIKEN</sequence>
<dbReference type="AlphaFoldDB" id="A0A178VF19"/>
<evidence type="ECO:0000256" key="1">
    <source>
        <dbReference type="SAM" id="MobiDB-lite"/>
    </source>
</evidence>
<gene>
    <name evidence="2" type="ordered locus">AXX17_At3g18920</name>
</gene>
<name>A0A178VF19_ARATH</name>
<evidence type="ECO:0000313" key="3">
    <source>
        <dbReference type="Proteomes" id="UP000078284"/>
    </source>
</evidence>
<feature type="region of interest" description="Disordered" evidence="1">
    <location>
        <begin position="1"/>
        <end position="24"/>
    </location>
</feature>
<organism evidence="2 3">
    <name type="scientific">Arabidopsis thaliana</name>
    <name type="common">Mouse-ear cress</name>
    <dbReference type="NCBI Taxonomy" id="3702"/>
    <lineage>
        <taxon>Eukaryota</taxon>
        <taxon>Viridiplantae</taxon>
        <taxon>Streptophyta</taxon>
        <taxon>Embryophyta</taxon>
        <taxon>Tracheophyta</taxon>
        <taxon>Spermatophyta</taxon>
        <taxon>Magnoliopsida</taxon>
        <taxon>eudicotyledons</taxon>
        <taxon>Gunneridae</taxon>
        <taxon>Pentapetalae</taxon>
        <taxon>rosids</taxon>
        <taxon>malvids</taxon>
        <taxon>Brassicales</taxon>
        <taxon>Brassicaceae</taxon>
        <taxon>Camelineae</taxon>
        <taxon>Arabidopsis</taxon>
    </lineage>
</organism>
<reference evidence="3" key="1">
    <citation type="journal article" date="2016" name="Proc. Natl. Acad. Sci. U.S.A.">
        <title>Chromosome-level assembly of Arabidopsis thaliana Ler reveals the extent of translocation and inversion polymorphisms.</title>
        <authorList>
            <person name="Zapata L."/>
            <person name="Ding J."/>
            <person name="Willing E.M."/>
            <person name="Hartwig B."/>
            <person name="Bezdan D."/>
            <person name="Jiao W.B."/>
            <person name="Patel V."/>
            <person name="Velikkakam James G."/>
            <person name="Koornneef M."/>
            <person name="Ossowski S."/>
            <person name="Schneeberger K."/>
        </authorList>
    </citation>
    <scope>NUCLEOTIDE SEQUENCE [LARGE SCALE GENOMIC DNA]</scope>
    <source>
        <strain evidence="3">cv. Landsberg erecta</strain>
    </source>
</reference>